<proteinExistence type="predicted"/>
<comment type="caution">
    <text evidence="1">The sequence shown here is derived from an EMBL/GenBank/DDBJ whole genome shotgun (WGS) entry which is preliminary data.</text>
</comment>
<sequence length="125" mass="14639">MDNELELLQLTEQLVIYVQASDDKYKRVKDSGEKADFYNEVKPFADEVKAINDRWKKKAVEWVNRLKPKNLYSQQIDSASEHIEMVSIQAFFPETSKTRFINYVNSAMYVLKQLIGLLTEEKRGT</sequence>
<organism evidence="1 2">
    <name type="scientific">Cytobacillus oceanisediminis</name>
    <dbReference type="NCBI Taxonomy" id="665099"/>
    <lineage>
        <taxon>Bacteria</taxon>
        <taxon>Bacillati</taxon>
        <taxon>Bacillota</taxon>
        <taxon>Bacilli</taxon>
        <taxon>Bacillales</taxon>
        <taxon>Bacillaceae</taxon>
        <taxon>Cytobacillus</taxon>
    </lineage>
</organism>
<dbReference type="EMBL" id="QGTW01000003">
    <property type="protein sequence ID" value="PWW30315.1"/>
    <property type="molecule type" value="Genomic_DNA"/>
</dbReference>
<name>A0A2V3A1N7_9BACI</name>
<protein>
    <submittedName>
        <fullName evidence="1">Uncharacterized protein DUF1798</fullName>
    </submittedName>
</protein>
<dbReference type="RefSeq" id="WP_110064190.1">
    <property type="nucleotide sequence ID" value="NZ_QGTW01000003.1"/>
</dbReference>
<dbReference type="Pfam" id="PF08807">
    <property type="entry name" value="DUF1798"/>
    <property type="match status" value="1"/>
</dbReference>
<dbReference type="SUPFAM" id="SSF140415">
    <property type="entry name" value="YppE-like"/>
    <property type="match status" value="1"/>
</dbReference>
<dbReference type="Proteomes" id="UP000247150">
    <property type="component" value="Unassembled WGS sequence"/>
</dbReference>
<accession>A0A2V3A1N7</accession>
<reference evidence="1 2" key="1">
    <citation type="submission" date="2018-05" db="EMBL/GenBank/DDBJ databases">
        <title>Freshwater and sediment microbial communities from various areas in North America, analyzing microbe dynamics in response to fracking.</title>
        <authorList>
            <person name="Lamendella R."/>
        </authorList>
    </citation>
    <scope>NUCLEOTIDE SEQUENCE [LARGE SCALE GENOMIC DNA]</scope>
    <source>
        <strain evidence="1 2">15_TX</strain>
    </source>
</reference>
<dbReference type="InterPro" id="IPR023351">
    <property type="entry name" value="YppE-like_sf"/>
</dbReference>
<evidence type="ECO:0000313" key="1">
    <source>
        <dbReference type="EMBL" id="PWW30315.1"/>
    </source>
</evidence>
<gene>
    <name evidence="1" type="ORF">DFO73_103199</name>
</gene>
<evidence type="ECO:0000313" key="2">
    <source>
        <dbReference type="Proteomes" id="UP000247150"/>
    </source>
</evidence>
<dbReference type="OrthoDB" id="2361079at2"/>
<dbReference type="InterPro" id="IPR014913">
    <property type="entry name" value="YppE-like"/>
</dbReference>
<dbReference type="Gene3D" id="1.20.120.440">
    <property type="entry name" value="YppE-like"/>
    <property type="match status" value="1"/>
</dbReference>
<dbReference type="AlphaFoldDB" id="A0A2V3A1N7"/>